<keyword evidence="4" id="KW-1185">Reference proteome</keyword>
<sequence>MSRNPSPSTPSGIVRLTRFGLINAYLVPEEDGLTLVDAMIPKSEKAILAAAERLGRPIVRIVLTHAHDDHVGSLDALAAALPDAEVLISARDARLLAGDRSLDPGEPQAKLRGGLKGQSTAPTRTLAAGDHVGSLLVVAAPGHTPGQIALLDERDGTLICADAYTTAGGVNTTATIPWRFPLAGVATWHKPTALETAKALRALEPARLAPGHGQIVEQAGGDLLPAMDRAIARAS</sequence>
<dbReference type="Pfam" id="PF00753">
    <property type="entry name" value="Lactamase_B"/>
    <property type="match status" value="1"/>
</dbReference>
<name>H0E6C9_9ACTN</name>
<evidence type="ECO:0000313" key="4">
    <source>
        <dbReference type="Proteomes" id="UP000005143"/>
    </source>
</evidence>
<dbReference type="Gene3D" id="3.60.15.10">
    <property type="entry name" value="Ribonuclease Z/Hydroxyacylglutathione hydrolase-like"/>
    <property type="match status" value="1"/>
</dbReference>
<dbReference type="SMART" id="SM00849">
    <property type="entry name" value="Lactamase_B"/>
    <property type="match status" value="1"/>
</dbReference>
<dbReference type="SUPFAM" id="SSF56281">
    <property type="entry name" value="Metallo-hydrolase/oxidoreductase"/>
    <property type="match status" value="1"/>
</dbReference>
<dbReference type="PANTHER" id="PTHR42951:SF9">
    <property type="entry name" value="METAL-DEPENDENT HYDROLASE"/>
    <property type="match status" value="1"/>
</dbReference>
<dbReference type="EMBL" id="AGUD01000202">
    <property type="protein sequence ID" value="EHN10773.1"/>
    <property type="molecule type" value="Genomic_DNA"/>
</dbReference>
<dbReference type="Proteomes" id="UP000005143">
    <property type="component" value="Unassembled WGS sequence"/>
</dbReference>
<reference evidence="3 4" key="1">
    <citation type="journal article" date="2013" name="Biodegradation">
        <title>Quantitative proteomic analysis of ibuprofen-degrading Patulibacter sp. strain I11.</title>
        <authorList>
            <person name="Almeida B."/>
            <person name="Kjeldal H."/>
            <person name="Lolas I."/>
            <person name="Knudsen A.D."/>
            <person name="Carvalho G."/>
            <person name="Nielsen K.L."/>
            <person name="Barreto Crespo M.T."/>
            <person name="Stensballe A."/>
            <person name="Nielsen J.L."/>
        </authorList>
    </citation>
    <scope>NUCLEOTIDE SEQUENCE [LARGE SCALE GENOMIC DNA]</scope>
    <source>
        <strain evidence="3 4">I11</strain>
    </source>
</reference>
<dbReference type="PATRIC" id="fig|1097667.3.peg.2360"/>
<comment type="caution">
    <text evidence="3">The sequence shown here is derived from an EMBL/GenBank/DDBJ whole genome shotgun (WGS) entry which is preliminary data.</text>
</comment>
<dbReference type="InterPro" id="IPR001279">
    <property type="entry name" value="Metallo-B-lactamas"/>
</dbReference>
<feature type="domain" description="Metallo-beta-lactamase" evidence="2">
    <location>
        <begin position="21"/>
        <end position="212"/>
    </location>
</feature>
<protein>
    <submittedName>
        <fullName evidence="3">Metallo-beta-lactamase family protein</fullName>
    </submittedName>
</protein>
<dbReference type="RefSeq" id="WP_007575258.1">
    <property type="nucleotide sequence ID" value="NZ_AGUD01000202.1"/>
</dbReference>
<proteinExistence type="predicted"/>
<dbReference type="OrthoDB" id="2971563at2"/>
<dbReference type="AlphaFoldDB" id="H0E6C9"/>
<evidence type="ECO:0000313" key="3">
    <source>
        <dbReference type="EMBL" id="EHN10773.1"/>
    </source>
</evidence>
<dbReference type="InterPro" id="IPR050855">
    <property type="entry name" value="NDM-1-like"/>
</dbReference>
<gene>
    <name evidence="3" type="ORF">PAI11_23790</name>
</gene>
<evidence type="ECO:0000259" key="2">
    <source>
        <dbReference type="SMART" id="SM00849"/>
    </source>
</evidence>
<dbReference type="CDD" id="cd07721">
    <property type="entry name" value="yflN-like_MBL-fold"/>
    <property type="match status" value="1"/>
</dbReference>
<accession>H0E6C9</accession>
<evidence type="ECO:0000256" key="1">
    <source>
        <dbReference type="SAM" id="MobiDB-lite"/>
    </source>
</evidence>
<feature type="region of interest" description="Disordered" evidence="1">
    <location>
        <begin position="98"/>
        <end position="122"/>
    </location>
</feature>
<dbReference type="PANTHER" id="PTHR42951">
    <property type="entry name" value="METALLO-BETA-LACTAMASE DOMAIN-CONTAINING"/>
    <property type="match status" value="1"/>
</dbReference>
<organism evidence="3 4">
    <name type="scientific">Patulibacter medicamentivorans</name>
    <dbReference type="NCBI Taxonomy" id="1097667"/>
    <lineage>
        <taxon>Bacteria</taxon>
        <taxon>Bacillati</taxon>
        <taxon>Actinomycetota</taxon>
        <taxon>Thermoleophilia</taxon>
        <taxon>Solirubrobacterales</taxon>
        <taxon>Patulibacteraceae</taxon>
        <taxon>Patulibacter</taxon>
    </lineage>
</organism>
<dbReference type="InterPro" id="IPR036866">
    <property type="entry name" value="RibonucZ/Hydroxyglut_hydro"/>
</dbReference>